<organism evidence="1 2">
    <name type="scientific">Gymnopus androsaceus JB14</name>
    <dbReference type="NCBI Taxonomy" id="1447944"/>
    <lineage>
        <taxon>Eukaryota</taxon>
        <taxon>Fungi</taxon>
        <taxon>Dikarya</taxon>
        <taxon>Basidiomycota</taxon>
        <taxon>Agaricomycotina</taxon>
        <taxon>Agaricomycetes</taxon>
        <taxon>Agaricomycetidae</taxon>
        <taxon>Agaricales</taxon>
        <taxon>Marasmiineae</taxon>
        <taxon>Omphalotaceae</taxon>
        <taxon>Gymnopus</taxon>
    </lineage>
</organism>
<keyword evidence="2" id="KW-1185">Reference proteome</keyword>
<reference evidence="1" key="1">
    <citation type="journal article" date="2019" name="Environ. Microbiol.">
        <title>Fungal ecological strategies reflected in gene transcription - a case study of two litter decomposers.</title>
        <authorList>
            <person name="Barbi F."/>
            <person name="Kohler A."/>
            <person name="Barry K."/>
            <person name="Baskaran P."/>
            <person name="Daum C."/>
            <person name="Fauchery L."/>
            <person name="Ihrmark K."/>
            <person name="Kuo A."/>
            <person name="LaButti K."/>
            <person name="Lipzen A."/>
            <person name="Morin E."/>
            <person name="Grigoriev I.V."/>
            <person name="Henrissat B."/>
            <person name="Lindahl B."/>
            <person name="Martin F."/>
        </authorList>
    </citation>
    <scope>NUCLEOTIDE SEQUENCE</scope>
    <source>
        <strain evidence="1">JB14</strain>
    </source>
</reference>
<proteinExistence type="predicted"/>
<gene>
    <name evidence="1" type="ORF">BT96DRAFT_372534</name>
</gene>
<dbReference type="EMBL" id="ML769385">
    <property type="protein sequence ID" value="KAE9410348.1"/>
    <property type="molecule type" value="Genomic_DNA"/>
</dbReference>
<accession>A0A6A4IMU2</accession>
<evidence type="ECO:0000313" key="2">
    <source>
        <dbReference type="Proteomes" id="UP000799118"/>
    </source>
</evidence>
<protein>
    <submittedName>
        <fullName evidence="1">Uncharacterized protein</fullName>
    </submittedName>
</protein>
<name>A0A6A4IMU2_9AGAR</name>
<sequence>MNSLSLPNLAFLEISAAAKEWSPTQGCIPWAATAARELFERSRYGHGLTTLEIKSVIITDIELHNLLVKQVPSVRNLSLHDSFAVPRKDRVASSFIASRGVLSDGITPVRSLLPNIERLSLQVYSLLDEAAFIEMVTFLSESARNLNWVEVFVGKPVFLAHLRGRIDVAKLEPLRVFKARGIQVYIVDTGEYIRF</sequence>
<evidence type="ECO:0000313" key="1">
    <source>
        <dbReference type="EMBL" id="KAE9410348.1"/>
    </source>
</evidence>
<dbReference type="AlphaFoldDB" id="A0A6A4IMU2"/>
<dbReference type="Proteomes" id="UP000799118">
    <property type="component" value="Unassembled WGS sequence"/>
</dbReference>